<comment type="subcellular location">
    <subcellularLocation>
        <location evidence="1">Nucleus</location>
    </subcellularLocation>
</comment>
<dbReference type="AlphaFoldDB" id="A0ABD2WIA1"/>
<dbReference type="InterPro" id="IPR030491">
    <property type="entry name" value="TBP_CS"/>
</dbReference>
<dbReference type="Proteomes" id="UP001627154">
    <property type="component" value="Unassembled WGS sequence"/>
</dbReference>
<dbReference type="PRINTS" id="PR00686">
    <property type="entry name" value="TIFACTORIID"/>
</dbReference>
<dbReference type="InterPro" id="IPR000814">
    <property type="entry name" value="TBP"/>
</dbReference>
<dbReference type="PROSITE" id="PS00351">
    <property type="entry name" value="TFIID"/>
    <property type="match status" value="1"/>
</dbReference>
<sequence length="239" mass="26775">MQSTSSDHELKRLLTSPSRNSDDGSVPMSPRSGGSQSQTQSNPHQSMVPLTPTATPITSGIMEPTLQNVVSTVNLNCELNLSYINIRTRNSEYNPARFTGLIMRIRNPKATALIFRSGKLVCTGARNEADSLLASKKFARIIQKVGFNIKFTEFKIQNIVATTDVKFVIKLEEIPAKHKNFVSYEPELYPGLIYRLINPNLVLMIFVNGKIVLTGAKNRQQLKIAMENMYPILKSYKKK</sequence>
<organism evidence="13 14">
    <name type="scientific">Trichogramma kaykai</name>
    <dbReference type="NCBI Taxonomy" id="54128"/>
    <lineage>
        <taxon>Eukaryota</taxon>
        <taxon>Metazoa</taxon>
        <taxon>Ecdysozoa</taxon>
        <taxon>Arthropoda</taxon>
        <taxon>Hexapoda</taxon>
        <taxon>Insecta</taxon>
        <taxon>Pterygota</taxon>
        <taxon>Neoptera</taxon>
        <taxon>Endopterygota</taxon>
        <taxon>Hymenoptera</taxon>
        <taxon>Apocrita</taxon>
        <taxon>Proctotrupomorpha</taxon>
        <taxon>Chalcidoidea</taxon>
        <taxon>Trichogrammatidae</taxon>
        <taxon>Trichogramma</taxon>
    </lineage>
</organism>
<dbReference type="GO" id="GO:0001092">
    <property type="term" value="F:TFIIA-class transcription factor complex binding"/>
    <property type="evidence" value="ECO:0007669"/>
    <property type="project" value="UniProtKB-ARBA"/>
</dbReference>
<dbReference type="Pfam" id="PF00352">
    <property type="entry name" value="TBP"/>
    <property type="match status" value="2"/>
</dbReference>
<comment type="similarity">
    <text evidence="2">Belongs to the TBP family.</text>
</comment>
<dbReference type="GO" id="GO:0042797">
    <property type="term" value="P:tRNA transcription by RNA polymerase III"/>
    <property type="evidence" value="ECO:0007669"/>
    <property type="project" value="UniProtKB-ARBA"/>
</dbReference>
<evidence type="ECO:0000313" key="13">
    <source>
        <dbReference type="EMBL" id="KAL3392676.1"/>
    </source>
</evidence>
<comment type="caution">
    <text evidence="13">The sequence shown here is derived from an EMBL/GenBank/DDBJ whole genome shotgun (WGS) entry which is preliminary data.</text>
</comment>
<feature type="region of interest" description="Disordered" evidence="12">
    <location>
        <begin position="1"/>
        <end position="56"/>
    </location>
</feature>
<protein>
    <recommendedName>
        <fullName evidence="3">TATA-box-binding protein</fullName>
    </recommendedName>
    <alternativeName>
        <fullName evidence="7">TATA sequence-binding protein</fullName>
    </alternativeName>
    <alternativeName>
        <fullName evidence="10">TATA-binding factor</fullName>
    </alternativeName>
    <alternativeName>
        <fullName evidence="8">TATA-box factor</fullName>
    </alternativeName>
    <alternativeName>
        <fullName evidence="11">Transcription initiation factor TFIID TBP subunit</fullName>
    </alternativeName>
</protein>
<evidence type="ECO:0000256" key="6">
    <source>
        <dbReference type="ARBA" id="ARBA00023242"/>
    </source>
</evidence>
<dbReference type="SUPFAM" id="SSF55945">
    <property type="entry name" value="TATA-box binding protein-like"/>
    <property type="match status" value="2"/>
</dbReference>
<keyword evidence="4" id="KW-0238">DNA-binding</keyword>
<evidence type="ECO:0000256" key="11">
    <source>
        <dbReference type="ARBA" id="ARBA00042691"/>
    </source>
</evidence>
<keyword evidence="5" id="KW-0804">Transcription</keyword>
<gene>
    <name evidence="13" type="ORF">TKK_012729</name>
</gene>
<feature type="compositionally biased region" description="Polar residues" evidence="12">
    <location>
        <begin position="32"/>
        <end position="45"/>
    </location>
</feature>
<evidence type="ECO:0000256" key="4">
    <source>
        <dbReference type="ARBA" id="ARBA00023125"/>
    </source>
</evidence>
<dbReference type="FunFam" id="3.30.310.10:FF:000001">
    <property type="entry name" value="TATA-box-binding protein 2"/>
    <property type="match status" value="1"/>
</dbReference>
<evidence type="ECO:0000256" key="12">
    <source>
        <dbReference type="SAM" id="MobiDB-lite"/>
    </source>
</evidence>
<dbReference type="HAMAP" id="MF_00408">
    <property type="entry name" value="TATA_bind_prot_arch"/>
    <property type="match status" value="1"/>
</dbReference>
<evidence type="ECO:0000256" key="9">
    <source>
        <dbReference type="ARBA" id="ARBA00037612"/>
    </source>
</evidence>
<dbReference type="GO" id="GO:0000978">
    <property type="term" value="F:RNA polymerase II cis-regulatory region sequence-specific DNA binding"/>
    <property type="evidence" value="ECO:0007669"/>
    <property type="project" value="UniProtKB-ARBA"/>
</dbReference>
<feature type="compositionally biased region" description="Basic and acidic residues" evidence="12">
    <location>
        <begin position="1"/>
        <end position="12"/>
    </location>
</feature>
<evidence type="ECO:0000256" key="5">
    <source>
        <dbReference type="ARBA" id="ARBA00023163"/>
    </source>
</evidence>
<dbReference type="GO" id="GO:0005634">
    <property type="term" value="C:nucleus"/>
    <property type="evidence" value="ECO:0007669"/>
    <property type="project" value="UniProtKB-SubCell"/>
</dbReference>
<evidence type="ECO:0000256" key="8">
    <source>
        <dbReference type="ARBA" id="ARBA00033017"/>
    </source>
</evidence>
<dbReference type="PANTHER" id="PTHR10126">
    <property type="entry name" value="TATA-BOX BINDING PROTEIN"/>
    <property type="match status" value="1"/>
</dbReference>
<evidence type="ECO:0000256" key="2">
    <source>
        <dbReference type="ARBA" id="ARBA00005560"/>
    </source>
</evidence>
<comment type="function">
    <text evidence="9">General transcription factor that functions at the core of the DNA-binding multiprotein factor TFIID. Binding of TFIID to the TATA box is the initial transcriptional step of the pre-initiation complex (PIC), playing a role in the activation of eukaryotic genes transcribed by RNA polymerase II.</text>
</comment>
<evidence type="ECO:0000313" key="14">
    <source>
        <dbReference type="Proteomes" id="UP001627154"/>
    </source>
</evidence>
<dbReference type="InterPro" id="IPR033710">
    <property type="entry name" value="TBP_eukaryotic"/>
</dbReference>
<dbReference type="InterPro" id="IPR012295">
    <property type="entry name" value="TBP_dom_sf"/>
</dbReference>
<dbReference type="CDD" id="cd04516">
    <property type="entry name" value="TBP_eukaryotes"/>
    <property type="match status" value="1"/>
</dbReference>
<dbReference type="FunFam" id="3.30.310.10:FF:000002">
    <property type="entry name" value="TATA-box-binding protein 2"/>
    <property type="match status" value="1"/>
</dbReference>
<evidence type="ECO:0000256" key="7">
    <source>
        <dbReference type="ARBA" id="ARBA00030739"/>
    </source>
</evidence>
<reference evidence="13 14" key="1">
    <citation type="journal article" date="2024" name="bioRxiv">
        <title>A reference genome for Trichogramma kaykai: A tiny desert-dwelling parasitoid wasp with competing sex-ratio distorters.</title>
        <authorList>
            <person name="Culotta J."/>
            <person name="Lindsey A.R."/>
        </authorList>
    </citation>
    <scope>NUCLEOTIDE SEQUENCE [LARGE SCALE GENOMIC DNA]</scope>
    <source>
        <strain evidence="13 14">KSX58</strain>
    </source>
</reference>
<evidence type="ECO:0000256" key="1">
    <source>
        <dbReference type="ARBA" id="ARBA00004123"/>
    </source>
</evidence>
<dbReference type="EMBL" id="JBJJXI010000102">
    <property type="protein sequence ID" value="KAL3392676.1"/>
    <property type="molecule type" value="Genomic_DNA"/>
</dbReference>
<keyword evidence="14" id="KW-1185">Reference proteome</keyword>
<keyword evidence="6" id="KW-0539">Nucleus</keyword>
<dbReference type="Gene3D" id="3.30.310.10">
    <property type="entry name" value="TATA-Binding Protein"/>
    <property type="match status" value="2"/>
</dbReference>
<name>A0ABD2WIA1_9HYME</name>
<proteinExistence type="inferred from homology"/>
<evidence type="ECO:0000256" key="3">
    <source>
        <dbReference type="ARBA" id="ARBA00021962"/>
    </source>
</evidence>
<dbReference type="GO" id="GO:0000992">
    <property type="term" value="F:RNA polymerase III cis-regulatory region sequence-specific DNA binding"/>
    <property type="evidence" value="ECO:0007669"/>
    <property type="project" value="UniProtKB-ARBA"/>
</dbReference>
<evidence type="ECO:0000256" key="10">
    <source>
        <dbReference type="ARBA" id="ARBA00042653"/>
    </source>
</evidence>
<accession>A0ABD2WIA1</accession>